<organism evidence="2 3">
    <name type="scientific">Clavibacter michiganensis subsp. michiganensis</name>
    <dbReference type="NCBI Taxonomy" id="33013"/>
    <lineage>
        <taxon>Bacteria</taxon>
        <taxon>Bacillati</taxon>
        <taxon>Actinomycetota</taxon>
        <taxon>Actinomycetes</taxon>
        <taxon>Micrococcales</taxon>
        <taxon>Microbacteriaceae</taxon>
        <taxon>Clavibacter</taxon>
    </lineage>
</organism>
<evidence type="ECO:0000313" key="3">
    <source>
        <dbReference type="Proteomes" id="UP000195062"/>
    </source>
</evidence>
<gene>
    <name evidence="2" type="ORF">CMMCAS07_14045</name>
</gene>
<name>A0A251XG34_CLAMM</name>
<protein>
    <submittedName>
        <fullName evidence="2">Uncharacterized protein</fullName>
    </submittedName>
</protein>
<feature type="region of interest" description="Disordered" evidence="1">
    <location>
        <begin position="1"/>
        <end position="31"/>
    </location>
</feature>
<dbReference type="AlphaFoldDB" id="A0A251XG34"/>
<comment type="caution">
    <text evidence="2">The sequence shown here is derived from an EMBL/GenBank/DDBJ whole genome shotgun (WGS) entry which is preliminary data.</text>
</comment>
<evidence type="ECO:0000313" key="2">
    <source>
        <dbReference type="EMBL" id="OUE01426.1"/>
    </source>
</evidence>
<reference evidence="2 3" key="1">
    <citation type="submission" date="2016-08" db="EMBL/GenBank/DDBJ databases">
        <title>Genome sequence of Clavibacter michiganensis subsp. michiganensis strain CASJ007.</title>
        <authorList>
            <person name="Thapa S.P."/>
            <person name="Coaker G."/>
        </authorList>
    </citation>
    <scope>NUCLEOTIDE SEQUENCE [LARGE SCALE GENOMIC DNA]</scope>
    <source>
        <strain evidence="2">CASJ007</strain>
    </source>
</reference>
<keyword evidence="3" id="KW-1185">Reference proteome</keyword>
<evidence type="ECO:0000256" key="1">
    <source>
        <dbReference type="SAM" id="MobiDB-lite"/>
    </source>
</evidence>
<dbReference type="EMBL" id="MDHH01000003">
    <property type="protein sequence ID" value="OUE01426.1"/>
    <property type="molecule type" value="Genomic_DNA"/>
</dbReference>
<accession>A0A251XG34</accession>
<proteinExistence type="predicted"/>
<dbReference type="Proteomes" id="UP000195062">
    <property type="component" value="Unassembled WGS sequence"/>
</dbReference>
<sequence length="31" mass="3436">MAPRRRRCRPNSDMALEDASVIAGTSSRYAP</sequence>